<dbReference type="Proteomes" id="UP001235133">
    <property type="component" value="Unassembled WGS sequence"/>
</dbReference>
<feature type="transmembrane region" description="Helical" evidence="6">
    <location>
        <begin position="208"/>
        <end position="233"/>
    </location>
</feature>
<keyword evidence="3 6" id="KW-1133">Transmembrane helix</keyword>
<name>A0ABU0Z773_9MICO</name>
<comment type="subcellular location">
    <subcellularLocation>
        <location evidence="1">Membrane</location>
        <topology evidence="1">Multi-pass membrane protein</topology>
    </subcellularLocation>
</comment>
<comment type="caution">
    <text evidence="7">The sequence shown here is derived from an EMBL/GenBank/DDBJ whole genome shotgun (WGS) entry which is preliminary data.</text>
</comment>
<dbReference type="EMBL" id="JAVFWO010000005">
    <property type="protein sequence ID" value="MDQ7879780.1"/>
    <property type="molecule type" value="Genomic_DNA"/>
</dbReference>
<feature type="transmembrane region" description="Helical" evidence="6">
    <location>
        <begin position="320"/>
        <end position="340"/>
    </location>
</feature>
<evidence type="ECO:0000313" key="8">
    <source>
        <dbReference type="Proteomes" id="UP001235133"/>
    </source>
</evidence>
<feature type="transmembrane region" description="Helical" evidence="6">
    <location>
        <begin position="414"/>
        <end position="432"/>
    </location>
</feature>
<feature type="transmembrane region" description="Helical" evidence="6">
    <location>
        <begin position="376"/>
        <end position="402"/>
    </location>
</feature>
<feature type="compositionally biased region" description="Low complexity" evidence="5">
    <location>
        <begin position="12"/>
        <end position="25"/>
    </location>
</feature>
<evidence type="ECO:0000313" key="7">
    <source>
        <dbReference type="EMBL" id="MDQ7879780.1"/>
    </source>
</evidence>
<dbReference type="SUPFAM" id="SSF81340">
    <property type="entry name" value="Clc chloride channel"/>
    <property type="match status" value="1"/>
</dbReference>
<dbReference type="PANTHER" id="PTHR43427">
    <property type="entry name" value="CHLORIDE CHANNEL PROTEIN CLC-E"/>
    <property type="match status" value="1"/>
</dbReference>
<dbReference type="CDD" id="cd00400">
    <property type="entry name" value="Voltage_gated_ClC"/>
    <property type="match status" value="1"/>
</dbReference>
<feature type="transmembrane region" description="Helical" evidence="6">
    <location>
        <begin position="81"/>
        <end position="100"/>
    </location>
</feature>
<accession>A0ABU0Z773</accession>
<dbReference type="Gene3D" id="1.10.3080.10">
    <property type="entry name" value="Clc chloride channel"/>
    <property type="match status" value="1"/>
</dbReference>
<feature type="transmembrane region" description="Helical" evidence="6">
    <location>
        <begin position="245"/>
        <end position="267"/>
    </location>
</feature>
<proteinExistence type="predicted"/>
<dbReference type="InterPro" id="IPR014743">
    <property type="entry name" value="Cl-channel_core"/>
</dbReference>
<feature type="transmembrane region" description="Helical" evidence="6">
    <location>
        <begin position="346"/>
        <end position="369"/>
    </location>
</feature>
<dbReference type="InterPro" id="IPR001807">
    <property type="entry name" value="ClC"/>
</dbReference>
<evidence type="ECO:0000256" key="4">
    <source>
        <dbReference type="ARBA" id="ARBA00023136"/>
    </source>
</evidence>
<gene>
    <name evidence="7" type="ORF">Q9R08_17440</name>
</gene>
<dbReference type="Pfam" id="PF00654">
    <property type="entry name" value="Voltage_CLC"/>
    <property type="match status" value="1"/>
</dbReference>
<evidence type="ECO:0000256" key="3">
    <source>
        <dbReference type="ARBA" id="ARBA00022989"/>
    </source>
</evidence>
<feature type="transmembrane region" description="Helical" evidence="6">
    <location>
        <begin position="37"/>
        <end position="61"/>
    </location>
</feature>
<keyword evidence="2 6" id="KW-0812">Transmembrane</keyword>
<sequence>MVNEHQQPTRPPAAEAPAGHPAPSAAGDVPVAETGDFWLLLGAAALLGVFGGLFGLVFMWLLRLGQGWYAYSSPGWMGGHWWWVAVTAAAGLVIGLLRWATRLPFKTPGLIADLQDQYVNPRLVPGILLVSTASLIGGASLGPEKALGSVGGGLGQWMAARRRLDDEGRGATTLSGMAGSYGGLFSSPIIVVMMIVEVARPGGAKLTRVLVTSILSASISFGIYFAVAGTVFLDLYAVPSFSYQNWYLLAGVGIGLLAAVVSTLLGVTVTASGKLFDRLRLPDLVKSIIGGVLFGVVGVILPLTMMTGTDQLGVVLKEGATLGLGLVAVLVIAKMITMGVSLGSGFIGGPIFPSLFIGGTAGVALHLAVPSLPLGLTFTCMLAAVVGGFVSAPFAMVLFAAFTTQIGALNATPVLLAVITSFVTVEAVRFLLARRGRPRADAGAP</sequence>
<dbReference type="RefSeq" id="WP_308869421.1">
    <property type="nucleotide sequence ID" value="NZ_JAVFWO010000005.1"/>
</dbReference>
<evidence type="ECO:0000256" key="2">
    <source>
        <dbReference type="ARBA" id="ARBA00022692"/>
    </source>
</evidence>
<keyword evidence="8" id="KW-1185">Reference proteome</keyword>
<keyword evidence="4 6" id="KW-0472">Membrane</keyword>
<protein>
    <submittedName>
        <fullName evidence="7">Chloride channel protein</fullName>
    </submittedName>
</protein>
<organism evidence="7 8">
    <name type="scientific">Microbacterium psychrotolerans</name>
    <dbReference type="NCBI Taxonomy" id="3068321"/>
    <lineage>
        <taxon>Bacteria</taxon>
        <taxon>Bacillati</taxon>
        <taxon>Actinomycetota</taxon>
        <taxon>Actinomycetes</taxon>
        <taxon>Micrococcales</taxon>
        <taxon>Microbacteriaceae</taxon>
        <taxon>Microbacterium</taxon>
    </lineage>
</organism>
<evidence type="ECO:0000256" key="1">
    <source>
        <dbReference type="ARBA" id="ARBA00004141"/>
    </source>
</evidence>
<dbReference type="InterPro" id="IPR050368">
    <property type="entry name" value="ClC-type_chloride_channel"/>
</dbReference>
<evidence type="ECO:0000256" key="5">
    <source>
        <dbReference type="SAM" id="MobiDB-lite"/>
    </source>
</evidence>
<evidence type="ECO:0000256" key="6">
    <source>
        <dbReference type="SAM" id="Phobius"/>
    </source>
</evidence>
<feature type="region of interest" description="Disordered" evidence="5">
    <location>
        <begin position="1"/>
        <end position="25"/>
    </location>
</feature>
<feature type="transmembrane region" description="Helical" evidence="6">
    <location>
        <begin position="287"/>
        <end position="308"/>
    </location>
</feature>
<feature type="transmembrane region" description="Helical" evidence="6">
    <location>
        <begin position="171"/>
        <end position="196"/>
    </location>
</feature>
<reference evidence="7 8" key="1">
    <citation type="submission" date="2023-08" db="EMBL/GenBank/DDBJ databases">
        <title>Microbacterium psychrotolerans sp. nov., a psychrotolerant bacterium isolated from soil in Heilongjiang Province, China.</title>
        <authorList>
            <person name="An P."/>
            <person name="Zhao D."/>
            <person name="Xiang H."/>
        </authorList>
    </citation>
    <scope>NUCLEOTIDE SEQUENCE [LARGE SCALE GENOMIC DNA]</scope>
    <source>
        <strain evidence="7 8">QXD-8</strain>
    </source>
</reference>